<dbReference type="InterPro" id="IPR005074">
    <property type="entry name" value="Peptidase_C39"/>
</dbReference>
<dbReference type="Gene3D" id="3.90.70.10">
    <property type="entry name" value="Cysteine proteinases"/>
    <property type="match status" value="1"/>
</dbReference>
<dbReference type="AlphaFoldDB" id="A0A1G1WRZ4"/>
<dbReference type="GO" id="GO:0005524">
    <property type="term" value="F:ATP binding"/>
    <property type="evidence" value="ECO:0007669"/>
    <property type="project" value="InterPro"/>
</dbReference>
<dbReference type="Pfam" id="PF03412">
    <property type="entry name" value="Peptidase_C39"/>
    <property type="match status" value="1"/>
</dbReference>
<dbReference type="EMBL" id="MHDA01000053">
    <property type="protein sequence ID" value="OGY30499.1"/>
    <property type="molecule type" value="Genomic_DNA"/>
</dbReference>
<feature type="domain" description="Peptidase C39" evidence="1">
    <location>
        <begin position="8"/>
        <end position="75"/>
    </location>
</feature>
<accession>A0A1G1WRZ4</accession>
<evidence type="ECO:0000259" key="1">
    <source>
        <dbReference type="Pfam" id="PF03412"/>
    </source>
</evidence>
<evidence type="ECO:0000313" key="2">
    <source>
        <dbReference type="EMBL" id="OGY30499.1"/>
    </source>
</evidence>
<organism evidence="2 3">
    <name type="scientific">Candidatus Woykebacteria bacterium RIFCSPLOWO2_01_FULL_41_12</name>
    <dbReference type="NCBI Taxonomy" id="1802604"/>
    <lineage>
        <taxon>Bacteria</taxon>
        <taxon>Candidatus Woykeibacteriota</taxon>
    </lineage>
</organism>
<dbReference type="GO" id="GO:0008233">
    <property type="term" value="F:peptidase activity"/>
    <property type="evidence" value="ECO:0007669"/>
    <property type="project" value="InterPro"/>
</dbReference>
<proteinExistence type="predicted"/>
<dbReference type="Proteomes" id="UP000179279">
    <property type="component" value="Unassembled WGS sequence"/>
</dbReference>
<protein>
    <recommendedName>
        <fullName evidence="1">Peptidase C39 domain-containing protein</fullName>
    </recommendedName>
</protein>
<dbReference type="GO" id="GO:0016020">
    <property type="term" value="C:membrane"/>
    <property type="evidence" value="ECO:0007669"/>
    <property type="project" value="InterPro"/>
</dbReference>
<gene>
    <name evidence="2" type="ORF">A3A57_00715</name>
</gene>
<reference evidence="2 3" key="1">
    <citation type="journal article" date="2016" name="Nat. Commun.">
        <title>Thousands of microbial genomes shed light on interconnected biogeochemical processes in an aquifer system.</title>
        <authorList>
            <person name="Anantharaman K."/>
            <person name="Brown C.T."/>
            <person name="Hug L.A."/>
            <person name="Sharon I."/>
            <person name="Castelle C.J."/>
            <person name="Probst A.J."/>
            <person name="Thomas B.C."/>
            <person name="Singh A."/>
            <person name="Wilkins M.J."/>
            <person name="Karaoz U."/>
            <person name="Brodie E.L."/>
            <person name="Williams K.H."/>
            <person name="Hubbard S.S."/>
            <person name="Banfield J.F."/>
        </authorList>
    </citation>
    <scope>NUCLEOTIDE SEQUENCE [LARGE SCALE GENOMIC DNA]</scope>
</reference>
<name>A0A1G1WRZ4_9BACT</name>
<comment type="caution">
    <text evidence="2">The sequence shown here is derived from an EMBL/GenBank/DDBJ whole genome shotgun (WGS) entry which is preliminary data.</text>
</comment>
<evidence type="ECO:0000313" key="3">
    <source>
        <dbReference type="Proteomes" id="UP000179279"/>
    </source>
</evidence>
<dbReference type="GO" id="GO:0006508">
    <property type="term" value="P:proteolysis"/>
    <property type="evidence" value="ECO:0007669"/>
    <property type="project" value="InterPro"/>
</dbReference>
<sequence length="220" mass="25120">MKLDVPLVKQAEDSVDCGLAVVNMITSYHKKNITFAKIKSEIKTDKLGTYNPQLGSYLIKQGFDVEIVTFNPGLFTNQNKGKSKKRLLDHFENLLKTKKVPQAKKVIRYFIKFLKDGGKLTIRIPNEEDIRNEIQNKRPLIAVLTSNFLLGETPKYNFHFNVVTGIDKNFIYANDPLPDRWGGKHKFPISDYFFAIYASGQGPVDNLDNPSLIKIRNKNN</sequence>